<dbReference type="EMBL" id="CAJOBI010125690">
    <property type="protein sequence ID" value="CAF4700059.1"/>
    <property type="molecule type" value="Genomic_DNA"/>
</dbReference>
<comment type="caution">
    <text evidence="1">The sequence shown here is derived from an EMBL/GenBank/DDBJ whole genome shotgun (WGS) entry which is preliminary data.</text>
</comment>
<organism evidence="1 2">
    <name type="scientific">Rotaria magnacalcarata</name>
    <dbReference type="NCBI Taxonomy" id="392030"/>
    <lineage>
        <taxon>Eukaryota</taxon>
        <taxon>Metazoa</taxon>
        <taxon>Spiralia</taxon>
        <taxon>Gnathifera</taxon>
        <taxon>Rotifera</taxon>
        <taxon>Eurotatoria</taxon>
        <taxon>Bdelloidea</taxon>
        <taxon>Philodinida</taxon>
        <taxon>Philodinidae</taxon>
        <taxon>Rotaria</taxon>
    </lineage>
</organism>
<name>A0A8S3ANQ9_9BILA</name>
<protein>
    <submittedName>
        <fullName evidence="1">Uncharacterized protein</fullName>
    </submittedName>
</protein>
<dbReference type="Proteomes" id="UP000676336">
    <property type="component" value="Unassembled WGS sequence"/>
</dbReference>
<proteinExistence type="predicted"/>
<sequence length="61" mass="6755">RLCMPIHLVNCQSSKSIEGSPDSSKKKWLQLYTRSVLRTTTTSTTTTTTTTPKLPFALPSI</sequence>
<evidence type="ECO:0000313" key="1">
    <source>
        <dbReference type="EMBL" id="CAF4700059.1"/>
    </source>
</evidence>
<feature type="non-terminal residue" evidence="1">
    <location>
        <position position="1"/>
    </location>
</feature>
<feature type="non-terminal residue" evidence="1">
    <location>
        <position position="61"/>
    </location>
</feature>
<evidence type="ECO:0000313" key="2">
    <source>
        <dbReference type="Proteomes" id="UP000676336"/>
    </source>
</evidence>
<accession>A0A8S3ANQ9</accession>
<dbReference type="AlphaFoldDB" id="A0A8S3ANQ9"/>
<reference evidence="1" key="1">
    <citation type="submission" date="2021-02" db="EMBL/GenBank/DDBJ databases">
        <authorList>
            <person name="Nowell W R."/>
        </authorList>
    </citation>
    <scope>NUCLEOTIDE SEQUENCE</scope>
</reference>
<gene>
    <name evidence="1" type="ORF">SMN809_LOCUS43015</name>
</gene>